<name>A0ABS0NF55_9ACTN</name>
<sequence>MGTGEDFSRRASVLLRDRGISIRAAARALAYDHAYLARVLAGKQSPSPQLVDAFERYFLPRSSSTADDVVLSGPQVSAARGADLADAIRAASKRLVLLDNSLTGVPIAEMAARTFRTVHHRLGIGDYDARYERDIQAAAAELAEVAGWACFDAEKHSAARRFNQEALLLAQLSGDRSIELLIMQNLAMHAGWLGRHREELAIARAVLEGRPLPPRVEAMFRVREAKGLVESGQLEAGAKAFGRARALYADGEHHHDPYWAWWLTPGEIDGHEGYGFQVSGDHSRGIPYLERALHLSEPVAVGYRSISAARLLDCLLAVRRWRDAEDLALRVTPTVHEIASGRTLSLLRDAAEKGRRIEGAPVDVRDALSALATAVDADPFDL</sequence>
<evidence type="ECO:0000313" key="1">
    <source>
        <dbReference type="EMBL" id="MBH5333791.1"/>
    </source>
</evidence>
<proteinExistence type="predicted"/>
<reference evidence="1 2" key="1">
    <citation type="submission" date="2020-09" db="EMBL/GenBank/DDBJ databases">
        <title>Biosynthesis of the nuclear factor of activated T cells inhibitor NFAT-133 and its congeners in Streptomyces pactum.</title>
        <authorList>
            <person name="Zhou W."/>
            <person name="Posri P."/>
            <person name="Abugrain M.E."/>
            <person name="Weisberg A.J."/>
            <person name="Chang J.H."/>
            <person name="Mahmud T."/>
        </authorList>
    </citation>
    <scope>NUCLEOTIDE SEQUENCE [LARGE SCALE GENOMIC DNA]</scope>
    <source>
        <strain evidence="1 2">ATCC 27456</strain>
    </source>
</reference>
<protein>
    <submittedName>
        <fullName evidence="1">Helix-turn-helix transcriptional regulator</fullName>
    </submittedName>
</protein>
<gene>
    <name evidence="1" type="ORF">IHE55_02810</name>
</gene>
<dbReference type="Proteomes" id="UP000807371">
    <property type="component" value="Unassembled WGS sequence"/>
</dbReference>
<organism evidence="1 2">
    <name type="scientific">Streptomyces pactum</name>
    <dbReference type="NCBI Taxonomy" id="68249"/>
    <lineage>
        <taxon>Bacteria</taxon>
        <taxon>Bacillati</taxon>
        <taxon>Actinomycetota</taxon>
        <taxon>Actinomycetes</taxon>
        <taxon>Kitasatosporales</taxon>
        <taxon>Streptomycetaceae</taxon>
        <taxon>Streptomyces</taxon>
    </lineage>
</organism>
<dbReference type="RefSeq" id="WP_197987562.1">
    <property type="nucleotide sequence ID" value="NZ_JACYXC010000001.1"/>
</dbReference>
<evidence type="ECO:0000313" key="2">
    <source>
        <dbReference type="Proteomes" id="UP000807371"/>
    </source>
</evidence>
<accession>A0ABS0NF55</accession>
<dbReference type="EMBL" id="JACYXC010000001">
    <property type="protein sequence ID" value="MBH5333791.1"/>
    <property type="molecule type" value="Genomic_DNA"/>
</dbReference>
<comment type="caution">
    <text evidence="1">The sequence shown here is derived from an EMBL/GenBank/DDBJ whole genome shotgun (WGS) entry which is preliminary data.</text>
</comment>
<keyword evidence="2" id="KW-1185">Reference proteome</keyword>